<dbReference type="InterPro" id="IPR001005">
    <property type="entry name" value="SANT/Myb"/>
</dbReference>
<dbReference type="PROSITE" id="PS50090">
    <property type="entry name" value="MYB_LIKE"/>
    <property type="match status" value="3"/>
</dbReference>
<dbReference type="AlphaFoldDB" id="A0A7F5R9V1"/>
<dbReference type="FunFam" id="1.10.10.60:FF:000016">
    <property type="entry name" value="Transcriptional activator Myb isoform A"/>
    <property type="match status" value="1"/>
</dbReference>
<feature type="compositionally biased region" description="Basic residues" evidence="7">
    <location>
        <begin position="386"/>
        <end position="395"/>
    </location>
</feature>
<dbReference type="PANTHER" id="PTHR45614:SF25">
    <property type="entry name" value="MYB PROTEIN"/>
    <property type="match status" value="1"/>
</dbReference>
<dbReference type="PROSITE" id="PS51294">
    <property type="entry name" value="HTH_MYB"/>
    <property type="match status" value="3"/>
</dbReference>
<evidence type="ECO:0000259" key="8">
    <source>
        <dbReference type="PROSITE" id="PS50090"/>
    </source>
</evidence>
<keyword evidence="6" id="KW-0539">Nucleus</keyword>
<reference evidence="11" key="1">
    <citation type="submission" date="2025-08" db="UniProtKB">
        <authorList>
            <consortium name="RefSeq"/>
        </authorList>
    </citation>
    <scope>IDENTIFICATION</scope>
    <source>
        <tissue evidence="11">Entire body</tissue>
    </source>
</reference>
<organism evidence="10 11">
    <name type="scientific">Agrilus planipennis</name>
    <name type="common">Emerald ash borer</name>
    <name type="synonym">Agrilus marcopoli</name>
    <dbReference type="NCBI Taxonomy" id="224129"/>
    <lineage>
        <taxon>Eukaryota</taxon>
        <taxon>Metazoa</taxon>
        <taxon>Ecdysozoa</taxon>
        <taxon>Arthropoda</taxon>
        <taxon>Hexapoda</taxon>
        <taxon>Insecta</taxon>
        <taxon>Pterygota</taxon>
        <taxon>Neoptera</taxon>
        <taxon>Endopterygota</taxon>
        <taxon>Coleoptera</taxon>
        <taxon>Polyphaga</taxon>
        <taxon>Elateriformia</taxon>
        <taxon>Buprestoidea</taxon>
        <taxon>Buprestidae</taxon>
        <taxon>Agrilinae</taxon>
        <taxon>Agrilus</taxon>
    </lineage>
</organism>
<evidence type="ECO:0000256" key="3">
    <source>
        <dbReference type="ARBA" id="ARBA00023015"/>
    </source>
</evidence>
<dbReference type="Pfam" id="PF09316">
    <property type="entry name" value="Cmyb_C"/>
    <property type="match status" value="1"/>
</dbReference>
<dbReference type="InterPro" id="IPR009057">
    <property type="entry name" value="Homeodomain-like_sf"/>
</dbReference>
<accession>A0A7F5R9V1</accession>
<dbReference type="GO" id="GO:0000978">
    <property type="term" value="F:RNA polymerase II cis-regulatory region sequence-specific DNA binding"/>
    <property type="evidence" value="ECO:0007669"/>
    <property type="project" value="TreeGrafter"/>
</dbReference>
<dbReference type="Pfam" id="PF13921">
    <property type="entry name" value="Myb_DNA-bind_6"/>
    <property type="match status" value="1"/>
</dbReference>
<gene>
    <name evidence="11" type="primary">LOC108742259</name>
</gene>
<feature type="region of interest" description="Disordered" evidence="7">
    <location>
        <begin position="1"/>
        <end position="55"/>
    </location>
</feature>
<dbReference type="FunFam" id="1.10.10.60:FF:000010">
    <property type="entry name" value="Transcriptional activator Myb isoform A"/>
    <property type="match status" value="1"/>
</dbReference>
<evidence type="ECO:0000313" key="11">
    <source>
        <dbReference type="RefSeq" id="XP_025832744.1"/>
    </source>
</evidence>
<dbReference type="OrthoDB" id="2143914at2759"/>
<evidence type="ECO:0000259" key="9">
    <source>
        <dbReference type="PROSITE" id="PS51294"/>
    </source>
</evidence>
<dbReference type="InterPro" id="IPR017930">
    <property type="entry name" value="Myb_dom"/>
</dbReference>
<dbReference type="RefSeq" id="XP_025832744.1">
    <property type="nucleotide sequence ID" value="XM_025976959.1"/>
</dbReference>
<evidence type="ECO:0000256" key="6">
    <source>
        <dbReference type="ARBA" id="ARBA00023242"/>
    </source>
</evidence>
<dbReference type="KEGG" id="apln:108742259"/>
<dbReference type="InterPro" id="IPR015395">
    <property type="entry name" value="C-myb_C"/>
</dbReference>
<dbReference type="CDD" id="cd00167">
    <property type="entry name" value="SANT"/>
    <property type="match status" value="3"/>
</dbReference>
<protein>
    <submittedName>
        <fullName evidence="11">Myb-related protein B isoform X1</fullName>
    </submittedName>
</protein>
<dbReference type="Pfam" id="PF00249">
    <property type="entry name" value="Myb_DNA-binding"/>
    <property type="match status" value="1"/>
</dbReference>
<keyword evidence="10" id="KW-1185">Reference proteome</keyword>
<keyword evidence="3" id="KW-0805">Transcription regulation</keyword>
<proteinExistence type="predicted"/>
<keyword evidence="4" id="KW-0238">DNA-binding</keyword>
<name>A0A7F5R9V1_AGRPL</name>
<comment type="subcellular location">
    <subcellularLocation>
        <location evidence="1">Nucleus</location>
    </subcellularLocation>
</comment>
<dbReference type="InParanoid" id="A0A7F5R9V1"/>
<dbReference type="Gene3D" id="1.10.10.60">
    <property type="entry name" value="Homeodomain-like"/>
    <property type="match status" value="3"/>
</dbReference>
<dbReference type="Proteomes" id="UP000192223">
    <property type="component" value="Unplaced"/>
</dbReference>
<feature type="region of interest" description="Disordered" evidence="7">
    <location>
        <begin position="376"/>
        <end position="411"/>
    </location>
</feature>
<dbReference type="PANTHER" id="PTHR45614">
    <property type="entry name" value="MYB PROTEIN-RELATED"/>
    <property type="match status" value="1"/>
</dbReference>
<feature type="domain" description="HTH myb-type" evidence="9">
    <location>
        <begin position="46"/>
        <end position="96"/>
    </location>
</feature>
<dbReference type="FunCoup" id="A0A7F5R9V1">
    <property type="interactions" value="871"/>
</dbReference>
<feature type="domain" description="Myb-like" evidence="8">
    <location>
        <begin position="149"/>
        <end position="199"/>
    </location>
</feature>
<sequence>MAGYHQITNGEYTEATINLKEESEDSGNEDSDESGNTDDIKQVRPKKTINKGRWSKEEDNRLKELVDEYRERWELIAQHFPDRSDVQCQQRWTKVVNPELVKGPWTKEEDEKVVELVKKYGPKKWTLIARHLKGRIGKQCRERWHNHLNPNIKKTAWTEHEDNVIYQAHKEWGNQWAKIAKLLPGRTDNAIKNHWNSTMRRKYEAELNDKEIRKLRGKKSNSRPIMILTEASTDTHCLKENVPLSTYADEWSEFYDQTSQSSGGGFSVNATSSPSPLTPSVTPTLIHSYERQTSPSPALPNQSNKEFSPFQFLSIYAGQTSPVKLTPLNDDLGFDVAPISGLKHSEFSRQYIEARLAPSVQRQTTTVPVISNFAPTRATTPPILRRGPKSRKRRDSHNDSSEYVLSDVTANTSSSRSEDIDAVQLIIDESRQLIESPAKNGATPIKQLPFSPSQFLNSPHLPFDVTLASTPVKNNHAHKNALEKDREYSPLTTPNGLPNILTKNSDKLDAVTPNRIARSLVMDETPRTPTPFKKALADLEKKSGPLKAIPDTPTRLEDITEIVKKEQDGLHCSDASDSGIMITSDSNYHSKRKNGPILAAGKENILPNKRVRKALAWSSTTTQINSSDISFAVETPSKSLGEDSLFSTPSSIMKETLGVAGLLELTHSASTKRLLSVSAPYRAQGRRTNAVKRITFNEPHWTDVPKLDVMWAMVACGRTQDQLEMTEKAHRYLRKSNLKRRSLNFYNT</sequence>
<evidence type="ECO:0000256" key="4">
    <source>
        <dbReference type="ARBA" id="ARBA00023125"/>
    </source>
</evidence>
<feature type="compositionally biased region" description="Acidic residues" evidence="7">
    <location>
        <begin position="22"/>
        <end position="36"/>
    </location>
</feature>
<feature type="domain" description="Myb-like" evidence="8">
    <location>
        <begin position="46"/>
        <end position="96"/>
    </location>
</feature>
<feature type="domain" description="HTH myb-type" evidence="9">
    <location>
        <begin position="153"/>
        <end position="203"/>
    </location>
</feature>
<feature type="compositionally biased region" description="Polar residues" evidence="7">
    <location>
        <begin position="1"/>
        <end position="11"/>
    </location>
</feature>
<dbReference type="GO" id="GO:0000981">
    <property type="term" value="F:DNA-binding transcription factor activity, RNA polymerase II-specific"/>
    <property type="evidence" value="ECO:0007669"/>
    <property type="project" value="TreeGrafter"/>
</dbReference>
<evidence type="ECO:0000256" key="2">
    <source>
        <dbReference type="ARBA" id="ARBA00022737"/>
    </source>
</evidence>
<feature type="domain" description="Myb-like" evidence="8">
    <location>
        <begin position="97"/>
        <end position="148"/>
    </location>
</feature>
<evidence type="ECO:0000313" key="10">
    <source>
        <dbReference type="Proteomes" id="UP000192223"/>
    </source>
</evidence>
<dbReference type="GeneID" id="108742259"/>
<evidence type="ECO:0000256" key="7">
    <source>
        <dbReference type="SAM" id="MobiDB-lite"/>
    </source>
</evidence>
<keyword evidence="5" id="KW-0804">Transcription</keyword>
<dbReference type="InterPro" id="IPR050560">
    <property type="entry name" value="MYB_TF"/>
</dbReference>
<dbReference type="SMART" id="SM00717">
    <property type="entry name" value="SANT"/>
    <property type="match status" value="3"/>
</dbReference>
<keyword evidence="2" id="KW-0677">Repeat</keyword>
<dbReference type="SUPFAM" id="SSF46689">
    <property type="entry name" value="Homeodomain-like"/>
    <property type="match status" value="2"/>
</dbReference>
<evidence type="ECO:0000256" key="1">
    <source>
        <dbReference type="ARBA" id="ARBA00004123"/>
    </source>
</evidence>
<dbReference type="GO" id="GO:0005634">
    <property type="term" value="C:nucleus"/>
    <property type="evidence" value="ECO:0007669"/>
    <property type="project" value="UniProtKB-SubCell"/>
</dbReference>
<evidence type="ECO:0000256" key="5">
    <source>
        <dbReference type="ARBA" id="ARBA00023163"/>
    </source>
</evidence>
<feature type="domain" description="HTH myb-type" evidence="9">
    <location>
        <begin position="97"/>
        <end position="152"/>
    </location>
</feature>